<dbReference type="Gene3D" id="1.25.40.10">
    <property type="entry name" value="Tetratricopeptide repeat domain"/>
    <property type="match status" value="1"/>
</dbReference>
<dbReference type="PANTHER" id="PTHR47932">
    <property type="entry name" value="ATPASE EXPRESSION PROTEIN 3"/>
    <property type="match status" value="1"/>
</dbReference>
<evidence type="ECO:0000313" key="4">
    <source>
        <dbReference type="Proteomes" id="UP000237347"/>
    </source>
</evidence>
<dbReference type="PANTHER" id="PTHR47932:SF11">
    <property type="entry name" value="OS04G0477200 PROTEIN"/>
    <property type="match status" value="1"/>
</dbReference>
<reference evidence="3 4" key="1">
    <citation type="journal article" date="2018" name="Sci. Data">
        <title>The draft genome sequence of cork oak.</title>
        <authorList>
            <person name="Ramos A.M."/>
            <person name="Usie A."/>
            <person name="Barbosa P."/>
            <person name="Barros P.M."/>
            <person name="Capote T."/>
            <person name="Chaves I."/>
            <person name="Simoes F."/>
            <person name="Abreu I."/>
            <person name="Carrasquinho I."/>
            <person name="Faro C."/>
            <person name="Guimaraes J.B."/>
            <person name="Mendonca D."/>
            <person name="Nobrega F."/>
            <person name="Rodrigues L."/>
            <person name="Saibo N.J.M."/>
            <person name="Varela M.C."/>
            <person name="Egas C."/>
            <person name="Matos J."/>
            <person name="Miguel C.M."/>
            <person name="Oliveira M.M."/>
            <person name="Ricardo C.P."/>
            <person name="Goncalves S."/>
        </authorList>
    </citation>
    <scope>NUCLEOTIDE SEQUENCE [LARGE SCALE GENOMIC DNA]</scope>
    <source>
        <strain evidence="4">cv. HL8</strain>
    </source>
</reference>
<dbReference type="Pfam" id="PF12854">
    <property type="entry name" value="PPR_1"/>
    <property type="match status" value="1"/>
</dbReference>
<accession>A0AAW0JEL7</accession>
<keyword evidence="4" id="KW-1185">Reference proteome</keyword>
<dbReference type="Proteomes" id="UP000237347">
    <property type="component" value="Unassembled WGS sequence"/>
</dbReference>
<gene>
    <name evidence="3" type="ORF">CFP56_034195</name>
</gene>
<sequence>MLNKKGLDRNRMFNIYLRAFLINNPTELLNTLVFMLQNQCQPEVITSNTVINGFCKMGRIGEALKVDSINNNCGLCKANRIEETLKFWDDVIWPSKYHDNCVYAALLKGLCCSCKFNEACHFLYELFDPGVLSKHFR</sequence>
<evidence type="ECO:0000256" key="1">
    <source>
        <dbReference type="ARBA" id="ARBA00007626"/>
    </source>
</evidence>
<dbReference type="InterPro" id="IPR002885">
    <property type="entry name" value="PPR_rpt"/>
</dbReference>
<evidence type="ECO:0000256" key="2">
    <source>
        <dbReference type="ARBA" id="ARBA00022737"/>
    </source>
</evidence>
<proteinExistence type="inferred from homology"/>
<keyword evidence="2" id="KW-0677">Repeat</keyword>
<dbReference type="GO" id="GO:0005739">
    <property type="term" value="C:mitochondrion"/>
    <property type="evidence" value="ECO:0007669"/>
    <property type="project" value="TreeGrafter"/>
</dbReference>
<evidence type="ECO:0000313" key="3">
    <source>
        <dbReference type="EMBL" id="KAK7824669.1"/>
    </source>
</evidence>
<organism evidence="3 4">
    <name type="scientific">Quercus suber</name>
    <name type="common">Cork oak</name>
    <dbReference type="NCBI Taxonomy" id="58331"/>
    <lineage>
        <taxon>Eukaryota</taxon>
        <taxon>Viridiplantae</taxon>
        <taxon>Streptophyta</taxon>
        <taxon>Embryophyta</taxon>
        <taxon>Tracheophyta</taxon>
        <taxon>Spermatophyta</taxon>
        <taxon>Magnoliopsida</taxon>
        <taxon>eudicotyledons</taxon>
        <taxon>Gunneridae</taxon>
        <taxon>Pentapetalae</taxon>
        <taxon>rosids</taxon>
        <taxon>fabids</taxon>
        <taxon>Fagales</taxon>
        <taxon>Fagaceae</taxon>
        <taxon>Quercus</taxon>
    </lineage>
</organism>
<dbReference type="AlphaFoldDB" id="A0AAW0JEL7"/>
<protein>
    <submittedName>
        <fullName evidence="3">Pentatricopeptide repeat-containing protein</fullName>
    </submittedName>
</protein>
<comment type="caution">
    <text evidence="3">The sequence shown here is derived from an EMBL/GenBank/DDBJ whole genome shotgun (WGS) entry which is preliminary data.</text>
</comment>
<comment type="similarity">
    <text evidence="1">Belongs to the PPR family. P subfamily.</text>
</comment>
<name>A0AAW0JEL7_QUESU</name>
<dbReference type="GO" id="GO:0003729">
    <property type="term" value="F:mRNA binding"/>
    <property type="evidence" value="ECO:0007669"/>
    <property type="project" value="TreeGrafter"/>
</dbReference>
<dbReference type="EMBL" id="PKMF04000596">
    <property type="protein sequence ID" value="KAK7824669.1"/>
    <property type="molecule type" value="Genomic_DNA"/>
</dbReference>
<dbReference type="NCBIfam" id="TIGR00756">
    <property type="entry name" value="PPR"/>
    <property type="match status" value="1"/>
</dbReference>
<dbReference type="InterPro" id="IPR011990">
    <property type="entry name" value="TPR-like_helical_dom_sf"/>
</dbReference>